<comment type="caution">
    <text evidence="7">The sequence shown here is derived from an EMBL/GenBank/DDBJ whole genome shotgun (WGS) entry which is preliminary data.</text>
</comment>
<dbReference type="SMART" id="SM00499">
    <property type="entry name" value="AAI"/>
    <property type="match status" value="1"/>
</dbReference>
<feature type="chain" id="PRO_5040341024" description="Non-specific lipid-transfer protein" evidence="5">
    <location>
        <begin position="25"/>
        <end position="123"/>
    </location>
</feature>
<dbReference type="OrthoDB" id="1890443at2759"/>
<dbReference type="PRINTS" id="PR00382">
    <property type="entry name" value="LIPIDTRNSFER"/>
</dbReference>
<dbReference type="Pfam" id="PF00234">
    <property type="entry name" value="Tryp_alpha_amyl"/>
    <property type="match status" value="1"/>
</dbReference>
<evidence type="ECO:0000256" key="1">
    <source>
        <dbReference type="ARBA" id="ARBA00009748"/>
    </source>
</evidence>
<dbReference type="InterPro" id="IPR036312">
    <property type="entry name" value="Bifun_inhib/LTP/seed_sf"/>
</dbReference>
<evidence type="ECO:0000313" key="8">
    <source>
        <dbReference type="Proteomes" id="UP001152561"/>
    </source>
</evidence>
<organism evidence="7 8">
    <name type="scientific">Anisodus acutangulus</name>
    <dbReference type="NCBI Taxonomy" id="402998"/>
    <lineage>
        <taxon>Eukaryota</taxon>
        <taxon>Viridiplantae</taxon>
        <taxon>Streptophyta</taxon>
        <taxon>Embryophyta</taxon>
        <taxon>Tracheophyta</taxon>
        <taxon>Spermatophyta</taxon>
        <taxon>Magnoliopsida</taxon>
        <taxon>eudicotyledons</taxon>
        <taxon>Gunneridae</taxon>
        <taxon>Pentapetalae</taxon>
        <taxon>asterids</taxon>
        <taxon>lamiids</taxon>
        <taxon>Solanales</taxon>
        <taxon>Solanaceae</taxon>
        <taxon>Solanoideae</taxon>
        <taxon>Hyoscyameae</taxon>
        <taxon>Anisodus</taxon>
    </lineage>
</organism>
<feature type="signal peptide" evidence="5">
    <location>
        <begin position="1"/>
        <end position="24"/>
    </location>
</feature>
<proteinExistence type="inferred from homology"/>
<evidence type="ECO:0000256" key="2">
    <source>
        <dbReference type="ARBA" id="ARBA00022448"/>
    </source>
</evidence>
<dbReference type="PANTHER" id="PTHR33076">
    <property type="entry name" value="NON-SPECIFIC LIPID-TRANSFER PROTEIN 2-RELATED"/>
    <property type="match status" value="1"/>
</dbReference>
<keyword evidence="3 4" id="KW-0446">Lipid-binding</keyword>
<reference evidence="8" key="1">
    <citation type="journal article" date="2023" name="Proc. Natl. Acad. Sci. U.S.A.">
        <title>Genomic and structural basis for evolution of tropane alkaloid biosynthesis.</title>
        <authorList>
            <person name="Wanga Y.-J."/>
            <person name="Taina T."/>
            <person name="Yua J.-Y."/>
            <person name="Lia J."/>
            <person name="Xua B."/>
            <person name="Chenc J."/>
            <person name="D'Auriad J.C."/>
            <person name="Huanga J.-P."/>
            <person name="Huanga S.-X."/>
        </authorList>
    </citation>
    <scope>NUCLEOTIDE SEQUENCE [LARGE SCALE GENOMIC DNA]</scope>
    <source>
        <strain evidence="8">cv. KIB-2019</strain>
    </source>
</reference>
<protein>
    <recommendedName>
        <fullName evidence="4">Non-specific lipid-transfer protein</fullName>
    </recommendedName>
</protein>
<dbReference type="InterPro" id="IPR016140">
    <property type="entry name" value="Bifunc_inhib/LTP/seed_store"/>
</dbReference>
<dbReference type="EMBL" id="JAJAGQ010000008">
    <property type="protein sequence ID" value="KAJ8555420.1"/>
    <property type="molecule type" value="Genomic_DNA"/>
</dbReference>
<dbReference type="AlphaFoldDB" id="A0A9Q1MDV5"/>
<evidence type="ECO:0000313" key="7">
    <source>
        <dbReference type="EMBL" id="KAJ8555420.1"/>
    </source>
</evidence>
<dbReference type="GO" id="GO:0008289">
    <property type="term" value="F:lipid binding"/>
    <property type="evidence" value="ECO:0007669"/>
    <property type="project" value="UniProtKB-KW"/>
</dbReference>
<dbReference type="InterPro" id="IPR000528">
    <property type="entry name" value="Plant_nsLTP"/>
</dbReference>
<sequence>MLNKQLLPLLLVCLAVATATITAASTVEDATVTCNTVYSNLEPCLGFVLGGGGSVPSECCSGLKSLLSAAHTTTDRQSACKCVKSVASSATGEQISRAAKIPGLCKANVPFKISADVDCSKIK</sequence>
<accession>A0A9Q1MDV5</accession>
<dbReference type="Gene3D" id="1.10.110.10">
    <property type="entry name" value="Plant lipid-transfer and hydrophobic proteins"/>
    <property type="match status" value="1"/>
</dbReference>
<keyword evidence="5" id="KW-0732">Signal</keyword>
<dbReference type="SUPFAM" id="SSF47699">
    <property type="entry name" value="Bifunctional inhibitor/lipid-transfer protein/seed storage 2S albumin"/>
    <property type="match status" value="1"/>
</dbReference>
<evidence type="ECO:0000256" key="4">
    <source>
        <dbReference type="RuleBase" id="RU000628"/>
    </source>
</evidence>
<comment type="function">
    <text evidence="4">Plant non-specific lipid-transfer proteins transfer phospholipids as well as galactolipids across membranes. May play a role in wax or cutin deposition in the cell walls of expanding epidermal cells and certain secretory tissues.</text>
</comment>
<name>A0A9Q1MDV5_9SOLA</name>
<evidence type="ECO:0000256" key="5">
    <source>
        <dbReference type="SAM" id="SignalP"/>
    </source>
</evidence>
<dbReference type="Proteomes" id="UP001152561">
    <property type="component" value="Unassembled WGS sequence"/>
</dbReference>
<gene>
    <name evidence="7" type="ORF">K7X08_012916</name>
</gene>
<comment type="similarity">
    <text evidence="1 4">Belongs to the plant LTP family.</text>
</comment>
<feature type="domain" description="Bifunctional inhibitor/plant lipid transfer protein/seed storage helical" evidence="6">
    <location>
        <begin position="34"/>
        <end position="119"/>
    </location>
</feature>
<keyword evidence="2 4" id="KW-0813">Transport</keyword>
<evidence type="ECO:0000256" key="3">
    <source>
        <dbReference type="ARBA" id="ARBA00023121"/>
    </source>
</evidence>
<evidence type="ECO:0000259" key="6">
    <source>
        <dbReference type="SMART" id="SM00499"/>
    </source>
</evidence>
<dbReference type="GO" id="GO:0006869">
    <property type="term" value="P:lipid transport"/>
    <property type="evidence" value="ECO:0007669"/>
    <property type="project" value="InterPro"/>
</dbReference>
<dbReference type="CDD" id="cd01960">
    <property type="entry name" value="nsLTP1"/>
    <property type="match status" value="1"/>
</dbReference>
<keyword evidence="8" id="KW-1185">Reference proteome</keyword>